<sequence>MRRLEDEELVVSVVREAELGIGLRALAAAEDVTVTVFESHDPTPLESVA</sequence>
<proteinExistence type="predicted"/>
<reference evidence="1" key="1">
    <citation type="submission" date="2014-12" db="EMBL/GenBank/DDBJ databases">
        <title>Insight into the proteome of Arion vulgaris.</title>
        <authorList>
            <person name="Aradska J."/>
            <person name="Bulat T."/>
            <person name="Smidak R."/>
            <person name="Sarate P."/>
            <person name="Gangsoo J."/>
            <person name="Sialana F."/>
            <person name="Bilban M."/>
            <person name="Lubec G."/>
        </authorList>
    </citation>
    <scope>NUCLEOTIDE SEQUENCE</scope>
    <source>
        <tissue evidence="1">Skin</tissue>
    </source>
</reference>
<gene>
    <name evidence="1" type="primary">ORF48402</name>
</gene>
<dbReference type="AlphaFoldDB" id="A0A0B6Z6F8"/>
<name>A0A0B6Z6F8_9EUPU</name>
<organism evidence="1">
    <name type="scientific">Arion vulgaris</name>
    <dbReference type="NCBI Taxonomy" id="1028688"/>
    <lineage>
        <taxon>Eukaryota</taxon>
        <taxon>Metazoa</taxon>
        <taxon>Spiralia</taxon>
        <taxon>Lophotrochozoa</taxon>
        <taxon>Mollusca</taxon>
        <taxon>Gastropoda</taxon>
        <taxon>Heterobranchia</taxon>
        <taxon>Euthyneura</taxon>
        <taxon>Panpulmonata</taxon>
        <taxon>Eupulmonata</taxon>
        <taxon>Stylommatophora</taxon>
        <taxon>Helicina</taxon>
        <taxon>Arionoidea</taxon>
        <taxon>Arionidae</taxon>
        <taxon>Arion</taxon>
    </lineage>
</organism>
<protein>
    <submittedName>
        <fullName evidence="1">Uncharacterized protein</fullName>
    </submittedName>
</protein>
<accession>A0A0B6Z6F8</accession>
<evidence type="ECO:0000313" key="1">
    <source>
        <dbReference type="EMBL" id="CEK63466.1"/>
    </source>
</evidence>
<dbReference type="EMBL" id="HACG01016601">
    <property type="protein sequence ID" value="CEK63466.1"/>
    <property type="molecule type" value="Transcribed_RNA"/>
</dbReference>